<accession>A0A150X0S1</accession>
<sequence>MNLYPPYIVPLITVLVIVILAITIVSIMRQPIGFGNKLLWILIAVFLPLLGSAAYFVSYLLPNGIKGRSESR</sequence>
<keyword evidence="9" id="KW-1185">Reference proteome</keyword>
<keyword evidence="4 6" id="KW-1133">Transmembrane helix</keyword>
<reference evidence="8 9" key="1">
    <citation type="submission" date="2016-01" db="EMBL/GenBank/DDBJ databases">
        <title>Genome sequencing of Roseivirga echinicomitans KMM 6058.</title>
        <authorList>
            <person name="Selvaratnam C."/>
            <person name="Thevarajoo S."/>
            <person name="Goh K.M."/>
            <person name="Ee R."/>
            <person name="Chan K.-G."/>
            <person name="Chong C.S."/>
        </authorList>
    </citation>
    <scope>NUCLEOTIDE SEQUENCE [LARGE SCALE GENOMIC DNA]</scope>
    <source>
        <strain evidence="8 9">KMM 6058</strain>
    </source>
</reference>
<keyword evidence="5 6" id="KW-0472">Membrane</keyword>
<keyword evidence="3 6" id="KW-0812">Transmembrane</keyword>
<evidence type="ECO:0000256" key="6">
    <source>
        <dbReference type="SAM" id="Phobius"/>
    </source>
</evidence>
<proteinExistence type="predicted"/>
<comment type="subcellular location">
    <subcellularLocation>
        <location evidence="1">Cell membrane</location>
        <topology evidence="1">Multi-pass membrane protein</topology>
    </subcellularLocation>
</comment>
<evidence type="ECO:0000256" key="4">
    <source>
        <dbReference type="ARBA" id="ARBA00022989"/>
    </source>
</evidence>
<evidence type="ECO:0000313" key="8">
    <source>
        <dbReference type="EMBL" id="KYG72323.1"/>
    </source>
</evidence>
<evidence type="ECO:0000256" key="1">
    <source>
        <dbReference type="ARBA" id="ARBA00004651"/>
    </source>
</evidence>
<organism evidence="8 9">
    <name type="scientific">Roseivirga echinicomitans</name>
    <dbReference type="NCBI Taxonomy" id="296218"/>
    <lineage>
        <taxon>Bacteria</taxon>
        <taxon>Pseudomonadati</taxon>
        <taxon>Bacteroidota</taxon>
        <taxon>Cytophagia</taxon>
        <taxon>Cytophagales</taxon>
        <taxon>Roseivirgaceae</taxon>
        <taxon>Roseivirga</taxon>
    </lineage>
</organism>
<protein>
    <recommendedName>
        <fullName evidence="7">Cardiolipin synthase N-terminal domain-containing protein</fullName>
    </recommendedName>
</protein>
<name>A0A150X0S1_9BACT</name>
<feature type="transmembrane region" description="Helical" evidence="6">
    <location>
        <begin position="39"/>
        <end position="61"/>
    </location>
</feature>
<dbReference type="InterPro" id="IPR027379">
    <property type="entry name" value="CLS_N"/>
</dbReference>
<evidence type="ECO:0000256" key="5">
    <source>
        <dbReference type="ARBA" id="ARBA00023136"/>
    </source>
</evidence>
<dbReference type="Proteomes" id="UP000075615">
    <property type="component" value="Unassembled WGS sequence"/>
</dbReference>
<keyword evidence="2" id="KW-1003">Cell membrane</keyword>
<comment type="caution">
    <text evidence="8">The sequence shown here is derived from an EMBL/GenBank/DDBJ whole genome shotgun (WGS) entry which is preliminary data.</text>
</comment>
<evidence type="ECO:0000259" key="7">
    <source>
        <dbReference type="Pfam" id="PF13396"/>
    </source>
</evidence>
<evidence type="ECO:0000256" key="2">
    <source>
        <dbReference type="ARBA" id="ARBA00022475"/>
    </source>
</evidence>
<gene>
    <name evidence="8" type="ORF">AWN68_11170</name>
</gene>
<feature type="domain" description="Cardiolipin synthase N-terminal" evidence="7">
    <location>
        <begin position="17"/>
        <end position="57"/>
    </location>
</feature>
<dbReference type="Pfam" id="PF13396">
    <property type="entry name" value="PLDc_N"/>
    <property type="match status" value="1"/>
</dbReference>
<evidence type="ECO:0000256" key="3">
    <source>
        <dbReference type="ARBA" id="ARBA00022692"/>
    </source>
</evidence>
<dbReference type="GO" id="GO:0005886">
    <property type="term" value="C:plasma membrane"/>
    <property type="evidence" value="ECO:0007669"/>
    <property type="project" value="UniProtKB-SubCell"/>
</dbReference>
<feature type="transmembrane region" description="Helical" evidence="6">
    <location>
        <begin position="6"/>
        <end position="27"/>
    </location>
</feature>
<dbReference type="RefSeq" id="WP_068418597.1">
    <property type="nucleotide sequence ID" value="NZ_LRDB01000051.1"/>
</dbReference>
<evidence type="ECO:0000313" key="9">
    <source>
        <dbReference type="Proteomes" id="UP000075615"/>
    </source>
</evidence>
<dbReference type="EMBL" id="LRDB01000051">
    <property type="protein sequence ID" value="KYG72323.1"/>
    <property type="molecule type" value="Genomic_DNA"/>
</dbReference>
<dbReference type="AlphaFoldDB" id="A0A150X0S1"/>